<organism evidence="1 2">
    <name type="scientific">Mycolicibacterium obuense</name>
    <dbReference type="NCBI Taxonomy" id="1807"/>
    <lineage>
        <taxon>Bacteria</taxon>
        <taxon>Bacillati</taxon>
        <taxon>Actinomycetota</taxon>
        <taxon>Actinomycetes</taxon>
        <taxon>Mycobacteriales</taxon>
        <taxon>Mycobacteriaceae</taxon>
        <taxon>Mycolicibacterium</taxon>
    </lineage>
</organism>
<gene>
    <name evidence="1" type="ORF">WN67_23815</name>
</gene>
<dbReference type="AlphaFoldDB" id="A0A0M2JXA8"/>
<dbReference type="EMBL" id="LAUZ02000024">
    <property type="protein sequence ID" value="KKE99468.1"/>
    <property type="molecule type" value="Genomic_DNA"/>
</dbReference>
<dbReference type="PATRIC" id="fig|1807.13.peg.2486"/>
<name>A0A0M2JXA8_9MYCO</name>
<dbReference type="Pfam" id="PF10888">
    <property type="entry name" value="DUF2742"/>
    <property type="match status" value="1"/>
</dbReference>
<protein>
    <recommendedName>
        <fullName evidence="3">DUF2742 domain-containing protein</fullName>
    </recommendedName>
</protein>
<dbReference type="OrthoDB" id="4374214at2"/>
<reference evidence="1 2" key="1">
    <citation type="journal article" date="2015" name="Genome Announc.">
        <title>Draft Genome Sequence of Mycobacterium obuense Strain UC1, Isolated from Patient Sputum.</title>
        <authorList>
            <person name="Greninger A.L."/>
            <person name="Cunningham G."/>
            <person name="Hsu E.D."/>
            <person name="Yu J.M."/>
            <person name="Chiu C.Y."/>
            <person name="Miller S."/>
        </authorList>
    </citation>
    <scope>NUCLEOTIDE SEQUENCE [LARGE SCALE GENOMIC DNA]</scope>
    <source>
        <strain evidence="1 2">UC1</strain>
    </source>
</reference>
<keyword evidence="2" id="KW-1185">Reference proteome</keyword>
<sequence length="116" mass="12720">MTDQQAVEARPLTGAGSPASQEVSWWATHQFITALVNQANTTLPWAGTPAWRALDDGDPRKLLALALAGEHHVLRIEIGQEAIEDAGQQISAAEDWSVVAQQVQRRREIDSLRRTA</sequence>
<dbReference type="RefSeq" id="WP_046365536.1">
    <property type="nucleotide sequence ID" value="NZ_LAUZ02000024.1"/>
</dbReference>
<dbReference type="InterPro" id="IPR024384">
    <property type="entry name" value="DUF2742"/>
</dbReference>
<accession>A0A0M2JXA8</accession>
<proteinExistence type="predicted"/>
<evidence type="ECO:0000313" key="1">
    <source>
        <dbReference type="EMBL" id="KKE99468.1"/>
    </source>
</evidence>
<comment type="caution">
    <text evidence="1">The sequence shown here is derived from an EMBL/GenBank/DDBJ whole genome shotgun (WGS) entry which is preliminary data.</text>
</comment>
<evidence type="ECO:0008006" key="3">
    <source>
        <dbReference type="Google" id="ProtNLM"/>
    </source>
</evidence>
<evidence type="ECO:0000313" key="2">
    <source>
        <dbReference type="Proteomes" id="UP000034150"/>
    </source>
</evidence>
<dbReference type="Proteomes" id="UP000034150">
    <property type="component" value="Unassembled WGS sequence"/>
</dbReference>